<dbReference type="PANTHER" id="PTHR35579:SF3">
    <property type="entry name" value="CRISPR SYSTEM CMS ENDORIBONUCLEASE CSM3"/>
    <property type="match status" value="1"/>
</dbReference>
<name>C9RCZ5_AMMDK</name>
<evidence type="ECO:0000313" key="3">
    <source>
        <dbReference type="EMBL" id="ACX52122.1"/>
    </source>
</evidence>
<dbReference type="RefSeq" id="WP_015738999.1">
    <property type="nucleotide sequence ID" value="NC_013385.1"/>
</dbReference>
<evidence type="ECO:0000259" key="2">
    <source>
        <dbReference type="Pfam" id="PF03787"/>
    </source>
</evidence>
<accession>C9RCZ5</accession>
<dbReference type="KEGG" id="adg:Adeg_0987"/>
<dbReference type="AlphaFoldDB" id="C9RCZ5"/>
<evidence type="ECO:0000313" key="4">
    <source>
        <dbReference type="Proteomes" id="UP000002620"/>
    </source>
</evidence>
<dbReference type="InterPro" id="IPR005537">
    <property type="entry name" value="RAMP_III_fam"/>
</dbReference>
<dbReference type="Proteomes" id="UP000002620">
    <property type="component" value="Chromosome"/>
</dbReference>
<reference evidence="3 4" key="1">
    <citation type="submission" date="2009-10" db="EMBL/GenBank/DDBJ databases">
        <title>Complete sequence of chromosome of Ammonifex degensii KC4.</title>
        <authorList>
            <consortium name="US DOE Joint Genome Institute"/>
            <person name="Kerfeld C."/>
            <person name="Goodner B."/>
            <person name="Huber H."/>
            <person name="Stetter K."/>
            <person name="Lucas S."/>
            <person name="Copeland A."/>
            <person name="Lapidus A."/>
            <person name="Glavina del Rio T."/>
            <person name="Dalin E."/>
            <person name="Tice H."/>
            <person name="Bruce D."/>
            <person name="Goodwin L."/>
            <person name="Pitluck S."/>
            <person name="Saunders E."/>
            <person name="Brettin T."/>
            <person name="Detter J.C."/>
            <person name="Han C."/>
            <person name="Larimer F."/>
            <person name="Land M."/>
            <person name="Hauser L."/>
            <person name="Kyrpides N."/>
            <person name="Ovchinnikova G."/>
            <person name="Richardson P."/>
        </authorList>
    </citation>
    <scope>NUCLEOTIDE SEQUENCE [LARGE SCALE GENOMIC DNA]</scope>
    <source>
        <strain evidence="4">DSM 10501 / KC4</strain>
    </source>
</reference>
<keyword evidence="4" id="KW-1185">Reference proteome</keyword>
<dbReference type="CDD" id="cd09726">
    <property type="entry name" value="RAMP_I_III"/>
    <property type="match status" value="1"/>
</dbReference>
<dbReference type="STRING" id="429009.Adeg_0987"/>
<organism evidence="3 4">
    <name type="scientific">Ammonifex degensii (strain DSM 10501 / KC4)</name>
    <dbReference type="NCBI Taxonomy" id="429009"/>
    <lineage>
        <taxon>Bacteria</taxon>
        <taxon>Bacillati</taxon>
        <taxon>Bacillota</taxon>
        <taxon>Clostridia</taxon>
        <taxon>Thermoanaerobacterales</taxon>
        <taxon>Thermoanaerobacteraceae</taxon>
        <taxon>Ammonifex</taxon>
    </lineage>
</organism>
<protein>
    <recommendedName>
        <fullName evidence="2">CRISPR type III-associated protein domain-containing protein</fullName>
    </recommendedName>
</protein>
<dbReference type="OrthoDB" id="5362408at2"/>
<keyword evidence="1" id="KW-0051">Antiviral defense</keyword>
<dbReference type="InterPro" id="IPR052216">
    <property type="entry name" value="CRISPR_Csm3_endoribonuclease"/>
</dbReference>
<gene>
    <name evidence="3" type="ordered locus">Adeg_0987</name>
</gene>
<sequence length="331" mass="36615">MEQKPYDFVPFPDHCVRALCPGHHRFVSYTGTMECELYLLRPLQVGSGFSDFVKTRQGAEVLAACHAGVEREDKRLYVIPGSSLKGVLRNLVEAVSYSCLSVMDNKVRAFIPVKLNRCTRVDELCPACRIFGMTGPRGESYQGNVQIPDVMMPEGTKAVLARIPILWTPARAKNGLPRSYLGGKGEARGRKFYYHGKKASGPDARVVLKEGQSFKATLHFNNLDAALMGVLLTAMGLHPVHRFPVKMGAGKPVGMGSVEIKLLSVTLRKAEAGRLGSGVYLLEGQELERWVEECCREAEKQGLLFYEGLERVAAVLAREELDRREMPGGPY</sequence>
<feature type="domain" description="CRISPR type III-associated protein" evidence="2">
    <location>
        <begin position="69"/>
        <end position="258"/>
    </location>
</feature>
<dbReference type="HOGENOM" id="CLU_069100_0_0_9"/>
<dbReference type="PANTHER" id="PTHR35579">
    <property type="entry name" value="CRISPR SYSTEM CMS ENDORIBONUCLEASE CSM3"/>
    <property type="match status" value="1"/>
</dbReference>
<dbReference type="GO" id="GO:0051607">
    <property type="term" value="P:defense response to virus"/>
    <property type="evidence" value="ECO:0007669"/>
    <property type="project" value="UniProtKB-KW"/>
</dbReference>
<evidence type="ECO:0000256" key="1">
    <source>
        <dbReference type="ARBA" id="ARBA00023118"/>
    </source>
</evidence>
<dbReference type="Pfam" id="PF03787">
    <property type="entry name" value="RAMPs"/>
    <property type="match status" value="1"/>
</dbReference>
<proteinExistence type="predicted"/>
<dbReference type="eggNOG" id="COG1337">
    <property type="taxonomic scope" value="Bacteria"/>
</dbReference>
<dbReference type="EMBL" id="CP001785">
    <property type="protein sequence ID" value="ACX52122.1"/>
    <property type="molecule type" value="Genomic_DNA"/>
</dbReference>